<feature type="compositionally biased region" description="Low complexity" evidence="9">
    <location>
        <begin position="326"/>
        <end position="339"/>
    </location>
</feature>
<comment type="subcellular location">
    <subcellularLocation>
        <location evidence="1">Membrane</location>
        <topology evidence="1">Single-pass type I membrane protein</topology>
    </subcellularLocation>
</comment>
<dbReference type="Pfam" id="PF07502">
    <property type="entry name" value="MANEC"/>
    <property type="match status" value="1"/>
</dbReference>
<dbReference type="InterPro" id="IPR011106">
    <property type="entry name" value="MANSC_N"/>
</dbReference>
<evidence type="ECO:0000313" key="13">
    <source>
        <dbReference type="Proteomes" id="UP000186922"/>
    </source>
</evidence>
<dbReference type="PANTHER" id="PTHR46876">
    <property type="entry name" value="LOW-DENSITY LIPOPROTEIN RECEPTOR-RELATED PROTEIN 11"/>
    <property type="match status" value="1"/>
</dbReference>
<dbReference type="Proteomes" id="UP000186922">
    <property type="component" value="Unassembled WGS sequence"/>
</dbReference>
<sequence length="419" mass="47208">MSSMFFRTINMEMASALFCRILLACVWIKDAYAGVYSNAFHSLHLYKRAALRDSGTSQCLEYYNVKKGRVVQVSKSERLGGRMINATTGLSPAECLRRCCDTEHCTVTAYEHQGGKNCYLFACGDADDFRCEFVPYSDYEVAILSIPRREIRKPISAVGRSNMADLLKSLPGSDQTNQEPSSYGHCGRYEFQCRTSRQCIPIYDRCNGVFECPDRSDEEECERYQQEKYQSENQGDEKFQGSTSDRLEDELRQHQLDDDSDQQTLWDRGRNRLPAMSSATPDFWKFRPETTQRPTALPTTLVTTAPPMRSSLSTPSAMTSPRDDAASTTSTALSSQASTGRSLPSRQSNDTSIYFPGWIDFSDASHSIISVLLILAIGFCLGTTLFVIGRWFCKRRPKVTKYRVVDPDAEDFLLSGTYG</sequence>
<keyword evidence="3" id="KW-0732">Signal</keyword>
<dbReference type="SMART" id="SM00192">
    <property type="entry name" value="LDLa"/>
    <property type="match status" value="1"/>
</dbReference>
<evidence type="ECO:0000313" key="12">
    <source>
        <dbReference type="EMBL" id="GAU93665.1"/>
    </source>
</evidence>
<evidence type="ECO:0000256" key="6">
    <source>
        <dbReference type="ARBA" id="ARBA00023157"/>
    </source>
</evidence>
<keyword evidence="4 10" id="KW-1133">Transmembrane helix</keyword>
<evidence type="ECO:0000256" key="4">
    <source>
        <dbReference type="ARBA" id="ARBA00022989"/>
    </source>
</evidence>
<feature type="compositionally biased region" description="Basic and acidic residues" evidence="9">
    <location>
        <begin position="223"/>
        <end position="257"/>
    </location>
</feature>
<dbReference type="Pfam" id="PF00057">
    <property type="entry name" value="Ldl_recept_a"/>
    <property type="match status" value="1"/>
</dbReference>
<dbReference type="InterPro" id="IPR036055">
    <property type="entry name" value="LDL_receptor-like_sf"/>
</dbReference>
<feature type="transmembrane region" description="Helical" evidence="10">
    <location>
        <begin position="368"/>
        <end position="393"/>
    </location>
</feature>
<dbReference type="Gene3D" id="4.10.400.10">
    <property type="entry name" value="Low-density Lipoprotein Receptor"/>
    <property type="match status" value="1"/>
</dbReference>
<gene>
    <name evidence="12" type="primary">RvY_05567-1</name>
    <name evidence="12" type="synonym">RvY_05567.1</name>
    <name evidence="12" type="ORF">RvY_05567</name>
</gene>
<feature type="domain" description="MANSC" evidence="11">
    <location>
        <begin position="65"/>
        <end position="142"/>
    </location>
</feature>
<dbReference type="PROSITE" id="PS01209">
    <property type="entry name" value="LDLRA_1"/>
    <property type="match status" value="1"/>
</dbReference>
<dbReference type="InterPro" id="IPR023415">
    <property type="entry name" value="LDLR_class-A_CS"/>
</dbReference>
<dbReference type="InterPro" id="IPR002172">
    <property type="entry name" value="LDrepeatLR_classA_rpt"/>
</dbReference>
<comment type="caution">
    <text evidence="12">The sequence shown here is derived from an EMBL/GenBank/DDBJ whole genome shotgun (WGS) entry which is preliminary data.</text>
</comment>
<feature type="compositionally biased region" description="Low complexity" evidence="9">
    <location>
        <begin position="294"/>
        <end position="307"/>
    </location>
</feature>
<evidence type="ECO:0000256" key="10">
    <source>
        <dbReference type="SAM" id="Phobius"/>
    </source>
</evidence>
<evidence type="ECO:0000256" key="5">
    <source>
        <dbReference type="ARBA" id="ARBA00023136"/>
    </source>
</evidence>
<feature type="compositionally biased region" description="Polar residues" evidence="9">
    <location>
        <begin position="310"/>
        <end position="319"/>
    </location>
</feature>
<evidence type="ECO:0000256" key="2">
    <source>
        <dbReference type="ARBA" id="ARBA00022692"/>
    </source>
</evidence>
<dbReference type="EMBL" id="BDGG01000002">
    <property type="protein sequence ID" value="GAU93665.1"/>
    <property type="molecule type" value="Genomic_DNA"/>
</dbReference>
<protein>
    <recommendedName>
        <fullName evidence="11">MANSC domain-containing protein</fullName>
    </recommendedName>
</protein>
<dbReference type="InterPro" id="IPR013980">
    <property type="entry name" value="MANSC_dom"/>
</dbReference>
<reference evidence="12 13" key="1">
    <citation type="journal article" date="2016" name="Nat. Commun.">
        <title>Extremotolerant tardigrade genome and improved radiotolerance of human cultured cells by tardigrade-unique protein.</title>
        <authorList>
            <person name="Hashimoto T."/>
            <person name="Horikawa D.D."/>
            <person name="Saito Y."/>
            <person name="Kuwahara H."/>
            <person name="Kozuka-Hata H."/>
            <person name="Shin-I T."/>
            <person name="Minakuchi Y."/>
            <person name="Ohishi K."/>
            <person name="Motoyama A."/>
            <person name="Aizu T."/>
            <person name="Enomoto A."/>
            <person name="Kondo K."/>
            <person name="Tanaka S."/>
            <person name="Hara Y."/>
            <person name="Koshikawa S."/>
            <person name="Sagara H."/>
            <person name="Miura T."/>
            <person name="Yokobori S."/>
            <person name="Miyagawa K."/>
            <person name="Suzuki Y."/>
            <person name="Kubo T."/>
            <person name="Oyama M."/>
            <person name="Kohara Y."/>
            <person name="Fujiyama A."/>
            <person name="Arakawa K."/>
            <person name="Katayama T."/>
            <person name="Toyoda A."/>
            <person name="Kunieda T."/>
        </authorList>
    </citation>
    <scope>NUCLEOTIDE SEQUENCE [LARGE SCALE GENOMIC DNA]</scope>
    <source>
        <strain evidence="12 13">YOKOZUNA-1</strain>
    </source>
</reference>
<keyword evidence="2 10" id="KW-0812">Transmembrane</keyword>
<accession>A0A1D1UZ38</accession>
<name>A0A1D1UZ38_RAMVA</name>
<dbReference type="CDD" id="cd00112">
    <property type="entry name" value="LDLa"/>
    <property type="match status" value="1"/>
</dbReference>
<proteinExistence type="predicted"/>
<dbReference type="PROSITE" id="PS50068">
    <property type="entry name" value="LDLRA_2"/>
    <property type="match status" value="1"/>
</dbReference>
<keyword evidence="6 8" id="KW-1015">Disulfide bond</keyword>
<evidence type="ECO:0000256" key="7">
    <source>
        <dbReference type="ARBA" id="ARBA00023180"/>
    </source>
</evidence>
<evidence type="ECO:0000256" key="9">
    <source>
        <dbReference type="SAM" id="MobiDB-lite"/>
    </source>
</evidence>
<dbReference type="AlphaFoldDB" id="A0A1D1UZ38"/>
<dbReference type="SMART" id="SM00765">
    <property type="entry name" value="MANEC"/>
    <property type="match status" value="1"/>
</dbReference>
<keyword evidence="13" id="KW-1185">Reference proteome</keyword>
<dbReference type="SUPFAM" id="SSF57424">
    <property type="entry name" value="LDL receptor-like module"/>
    <property type="match status" value="1"/>
</dbReference>
<dbReference type="OrthoDB" id="10037294at2759"/>
<dbReference type="PROSITE" id="PS50986">
    <property type="entry name" value="MANSC"/>
    <property type="match status" value="1"/>
</dbReference>
<evidence type="ECO:0000256" key="3">
    <source>
        <dbReference type="ARBA" id="ARBA00022729"/>
    </source>
</evidence>
<keyword evidence="5 10" id="KW-0472">Membrane</keyword>
<organism evidence="12 13">
    <name type="scientific">Ramazzottius varieornatus</name>
    <name type="common">Water bear</name>
    <name type="synonym">Tardigrade</name>
    <dbReference type="NCBI Taxonomy" id="947166"/>
    <lineage>
        <taxon>Eukaryota</taxon>
        <taxon>Metazoa</taxon>
        <taxon>Ecdysozoa</taxon>
        <taxon>Tardigrada</taxon>
        <taxon>Eutardigrada</taxon>
        <taxon>Parachela</taxon>
        <taxon>Hypsibioidea</taxon>
        <taxon>Ramazzottiidae</taxon>
        <taxon>Ramazzottius</taxon>
    </lineage>
</organism>
<evidence type="ECO:0000259" key="11">
    <source>
        <dbReference type="PROSITE" id="PS50986"/>
    </source>
</evidence>
<comment type="caution">
    <text evidence="8">Lacks conserved residue(s) required for the propagation of feature annotation.</text>
</comment>
<keyword evidence="7" id="KW-0325">Glycoprotein</keyword>
<feature type="disulfide bond" evidence="8">
    <location>
        <begin position="206"/>
        <end position="221"/>
    </location>
</feature>
<dbReference type="PANTHER" id="PTHR46876:SF1">
    <property type="entry name" value="LOW-DENSITY LIPOPROTEIN RECEPTOR-RELATED PROTEIN 11"/>
    <property type="match status" value="1"/>
</dbReference>
<evidence type="ECO:0000256" key="1">
    <source>
        <dbReference type="ARBA" id="ARBA00004479"/>
    </source>
</evidence>
<feature type="region of interest" description="Disordered" evidence="9">
    <location>
        <begin position="223"/>
        <end position="347"/>
    </location>
</feature>
<evidence type="ECO:0000256" key="8">
    <source>
        <dbReference type="PROSITE-ProRule" id="PRU00124"/>
    </source>
</evidence>
<dbReference type="GO" id="GO:0016020">
    <property type="term" value="C:membrane"/>
    <property type="evidence" value="ECO:0007669"/>
    <property type="project" value="UniProtKB-SubCell"/>
</dbReference>